<evidence type="ECO:0000256" key="3">
    <source>
        <dbReference type="ARBA" id="ARBA00023110"/>
    </source>
</evidence>
<evidence type="ECO:0000256" key="6">
    <source>
        <dbReference type="RuleBase" id="RU003915"/>
    </source>
</evidence>
<dbReference type="SUPFAM" id="SSF54534">
    <property type="entry name" value="FKBP-like"/>
    <property type="match status" value="1"/>
</dbReference>
<dbReference type="EC" id="5.2.1.8" evidence="6"/>
<evidence type="ECO:0000313" key="8">
    <source>
        <dbReference type="EMBL" id="AKC71852.1"/>
    </source>
</evidence>
<dbReference type="Proteomes" id="UP000035050">
    <property type="component" value="Chromosome"/>
</dbReference>
<dbReference type="PANTHER" id="PTHR47861:SF4">
    <property type="entry name" value="FKBP-TYPE 16 KDA PEPTIDYL-PROLYL CIS-TRANS ISOMERASE"/>
    <property type="match status" value="1"/>
</dbReference>
<dbReference type="AlphaFoldDB" id="A0A0E3YFD6"/>
<comment type="similarity">
    <text evidence="2 6">Belongs to the FKBP-type PPIase family.</text>
</comment>
<dbReference type="Gene3D" id="3.10.50.40">
    <property type="match status" value="1"/>
</dbReference>
<gene>
    <name evidence="8" type="ORF">MB84_23975</name>
</gene>
<dbReference type="OrthoDB" id="9808891at2"/>
<organism evidence="8 9">
    <name type="scientific">Pandoraea oxalativorans</name>
    <dbReference type="NCBI Taxonomy" id="573737"/>
    <lineage>
        <taxon>Bacteria</taxon>
        <taxon>Pseudomonadati</taxon>
        <taxon>Pseudomonadota</taxon>
        <taxon>Betaproteobacteria</taxon>
        <taxon>Burkholderiales</taxon>
        <taxon>Burkholderiaceae</taxon>
        <taxon>Pandoraea</taxon>
    </lineage>
</organism>
<sequence length="151" mass="16356">MSSVATPVVQDNSYLTLHYRIGAPDGADIVNTFEGTPATMQLGGGQMAPTLEQAMLGMRVGERCRVELAPEQAFGPRNPDLLQRVSMKTLQENSNFGEEYSVGDLVEFNAPSGGRYAGILRELGDGWALFDFNHPLAGQPIVFEVQIIGIL</sequence>
<evidence type="ECO:0000256" key="5">
    <source>
        <dbReference type="PROSITE-ProRule" id="PRU00277"/>
    </source>
</evidence>
<evidence type="ECO:0000259" key="7">
    <source>
        <dbReference type="PROSITE" id="PS50059"/>
    </source>
</evidence>
<keyword evidence="9" id="KW-1185">Reference proteome</keyword>
<feature type="domain" description="PPIase FKBP-type" evidence="7">
    <location>
        <begin position="12"/>
        <end position="106"/>
    </location>
</feature>
<dbReference type="InterPro" id="IPR001179">
    <property type="entry name" value="PPIase_FKBP_dom"/>
</dbReference>
<protein>
    <recommendedName>
        <fullName evidence="6">Peptidyl-prolyl cis-trans isomerase</fullName>
        <ecNumber evidence="6">5.2.1.8</ecNumber>
    </recommendedName>
</protein>
<keyword evidence="4 5" id="KW-0413">Isomerase</keyword>
<keyword evidence="3 5" id="KW-0697">Rotamase</keyword>
<accession>A0A0E3YFD6</accession>
<evidence type="ECO:0000256" key="4">
    <source>
        <dbReference type="ARBA" id="ARBA00023235"/>
    </source>
</evidence>
<dbReference type="EMBL" id="CP011253">
    <property type="protein sequence ID" value="AKC71852.1"/>
    <property type="molecule type" value="Genomic_DNA"/>
</dbReference>
<dbReference type="GO" id="GO:0003755">
    <property type="term" value="F:peptidyl-prolyl cis-trans isomerase activity"/>
    <property type="evidence" value="ECO:0007669"/>
    <property type="project" value="UniProtKB-UniRule"/>
</dbReference>
<comment type="catalytic activity">
    <reaction evidence="1 5 6">
        <text>[protein]-peptidylproline (omega=180) = [protein]-peptidylproline (omega=0)</text>
        <dbReference type="Rhea" id="RHEA:16237"/>
        <dbReference type="Rhea" id="RHEA-COMP:10747"/>
        <dbReference type="Rhea" id="RHEA-COMP:10748"/>
        <dbReference type="ChEBI" id="CHEBI:83833"/>
        <dbReference type="ChEBI" id="CHEBI:83834"/>
        <dbReference type="EC" id="5.2.1.8"/>
    </reaction>
</comment>
<dbReference type="KEGG" id="pox:MB84_23975"/>
<dbReference type="InterPro" id="IPR048261">
    <property type="entry name" value="SlpA/SlyD-like_ins_sf"/>
</dbReference>
<evidence type="ECO:0000313" key="9">
    <source>
        <dbReference type="Proteomes" id="UP000035050"/>
    </source>
</evidence>
<proteinExistence type="inferred from homology"/>
<reference evidence="8" key="1">
    <citation type="submission" date="2016-06" db="EMBL/GenBank/DDBJ databases">
        <title>Pandoraea oxalativorans DSM 23570 Genome Sequencing.</title>
        <authorList>
            <person name="Ee R."/>
            <person name="Lim Y.-L."/>
            <person name="Yong D."/>
            <person name="Yin W.-F."/>
            <person name="Chan K.-G."/>
        </authorList>
    </citation>
    <scope>NUCLEOTIDE SEQUENCE</scope>
    <source>
        <strain evidence="8">DSM 23570</strain>
    </source>
</reference>
<dbReference type="PROSITE" id="PS50059">
    <property type="entry name" value="FKBP_PPIASE"/>
    <property type="match status" value="1"/>
</dbReference>
<dbReference type="InterPro" id="IPR046357">
    <property type="entry name" value="PPIase_dom_sf"/>
</dbReference>
<dbReference type="PATRIC" id="fig|573737.6.peg.570"/>
<dbReference type="RefSeq" id="WP_046292940.1">
    <property type="nucleotide sequence ID" value="NZ_CP011253.3"/>
</dbReference>
<dbReference type="PANTHER" id="PTHR47861">
    <property type="entry name" value="FKBP-TYPE PEPTIDYL-PROLYL CIS-TRANS ISOMERASE SLYD"/>
    <property type="match status" value="1"/>
</dbReference>
<dbReference type="Gene3D" id="2.40.10.330">
    <property type="match status" value="1"/>
</dbReference>
<evidence type="ECO:0000256" key="1">
    <source>
        <dbReference type="ARBA" id="ARBA00000971"/>
    </source>
</evidence>
<evidence type="ECO:0000256" key="2">
    <source>
        <dbReference type="ARBA" id="ARBA00006577"/>
    </source>
</evidence>
<dbReference type="HOGENOM" id="CLU_098197_3_1_4"/>
<name>A0A0E3YFD6_9BURK</name>
<dbReference type="Pfam" id="PF00254">
    <property type="entry name" value="FKBP_C"/>
    <property type="match status" value="1"/>
</dbReference>